<protein>
    <submittedName>
        <fullName evidence="4">DUF1707 domain-containing protein</fullName>
    </submittedName>
</protein>
<dbReference type="PANTHER" id="PTHR40763:SF5">
    <property type="entry name" value="MEMBRANE PROTEIN"/>
    <property type="match status" value="1"/>
</dbReference>
<feature type="region of interest" description="Disordered" evidence="1">
    <location>
        <begin position="79"/>
        <end position="102"/>
    </location>
</feature>
<accession>A0A553K0V1</accession>
<dbReference type="Pfam" id="PF09922">
    <property type="entry name" value="LiaF-like_C"/>
    <property type="match status" value="1"/>
</dbReference>
<evidence type="ECO:0000256" key="1">
    <source>
        <dbReference type="SAM" id="MobiDB-lite"/>
    </source>
</evidence>
<comment type="caution">
    <text evidence="4">The sequence shown here is derived from an EMBL/GenBank/DDBJ whole genome shotgun (WGS) entry which is preliminary data.</text>
</comment>
<evidence type="ECO:0000313" key="5">
    <source>
        <dbReference type="Proteomes" id="UP000317638"/>
    </source>
</evidence>
<gene>
    <name evidence="4" type="ORF">FOJ82_09805</name>
</gene>
<reference evidence="4 5" key="1">
    <citation type="submission" date="2019-07" db="EMBL/GenBank/DDBJ databases">
        <authorList>
            <person name="Zhou L.-Y."/>
        </authorList>
    </citation>
    <scope>NUCLEOTIDE SEQUENCE [LARGE SCALE GENOMIC DNA]</scope>
    <source>
        <strain evidence="4 5">YIM 101269</strain>
    </source>
</reference>
<feature type="domain" description="DUF1707" evidence="2">
    <location>
        <begin position="20"/>
        <end position="71"/>
    </location>
</feature>
<keyword evidence="5" id="KW-1185">Reference proteome</keyword>
<evidence type="ECO:0000259" key="2">
    <source>
        <dbReference type="Pfam" id="PF08044"/>
    </source>
</evidence>
<evidence type="ECO:0000313" key="4">
    <source>
        <dbReference type="EMBL" id="TRY18315.1"/>
    </source>
</evidence>
<dbReference type="EMBL" id="VKKG01000003">
    <property type="protein sequence ID" value="TRY18315.1"/>
    <property type="molecule type" value="Genomic_DNA"/>
</dbReference>
<dbReference type="Pfam" id="PF08044">
    <property type="entry name" value="DUF1707"/>
    <property type="match status" value="1"/>
</dbReference>
<feature type="domain" description="Cell wall-active antibiotics response LiaF-like C-terminal" evidence="3">
    <location>
        <begin position="144"/>
        <end position="199"/>
    </location>
</feature>
<proteinExistence type="predicted"/>
<dbReference type="AlphaFoldDB" id="A0A553K0V1"/>
<organism evidence="4 5">
    <name type="scientific">Tessaracoccus rhinocerotis</name>
    <dbReference type="NCBI Taxonomy" id="1689449"/>
    <lineage>
        <taxon>Bacteria</taxon>
        <taxon>Bacillati</taxon>
        <taxon>Actinomycetota</taxon>
        <taxon>Actinomycetes</taxon>
        <taxon>Propionibacteriales</taxon>
        <taxon>Propionibacteriaceae</taxon>
        <taxon>Tessaracoccus</taxon>
    </lineage>
</organism>
<dbReference type="InterPro" id="IPR024425">
    <property type="entry name" value="LiaF-like_C"/>
</dbReference>
<dbReference type="PANTHER" id="PTHR40763">
    <property type="entry name" value="MEMBRANE PROTEIN-RELATED"/>
    <property type="match status" value="1"/>
</dbReference>
<dbReference type="OrthoDB" id="4772576at2"/>
<dbReference type="Proteomes" id="UP000317638">
    <property type="component" value="Unassembled WGS sequence"/>
</dbReference>
<sequence length="239" mass="25834">MAAPTTTYTRGVNAKTFSHLRCADEDRELVARVLNNAYADGRLTFEEHDERISNAYNAKTFGELDDLTIDLIPGAQPGQLRAQHQPLPQPPQPAGLAAYDHPNSPVPPPRIGAPTSADTFTGGRAILSNYHPEKGLVMPAYSELVSVLGDVRVDLVDAVFTQREITIRATAVLGEIRIRIPAGVRVVSNITNVIGEYKCDGAIPTDDGVVLRIEGATILGDVKVLGPGIRKARKYDNFV</sequence>
<name>A0A553K0V1_9ACTN</name>
<dbReference type="InterPro" id="IPR012551">
    <property type="entry name" value="DUF1707_SHOCT-like"/>
</dbReference>
<evidence type="ECO:0000259" key="3">
    <source>
        <dbReference type="Pfam" id="PF09922"/>
    </source>
</evidence>